<keyword evidence="1" id="KW-0677">Repeat</keyword>
<evidence type="ECO:0000313" key="4">
    <source>
        <dbReference type="Proteomes" id="UP000724874"/>
    </source>
</evidence>
<dbReference type="OrthoDB" id="5106486at2759"/>
<evidence type="ECO:0000256" key="1">
    <source>
        <dbReference type="ARBA" id="ARBA00022737"/>
    </source>
</evidence>
<reference evidence="3" key="1">
    <citation type="submission" date="2020-11" db="EMBL/GenBank/DDBJ databases">
        <authorList>
            <consortium name="DOE Joint Genome Institute"/>
            <person name="Ahrendt S."/>
            <person name="Riley R."/>
            <person name="Andreopoulos W."/>
            <person name="LaButti K."/>
            <person name="Pangilinan J."/>
            <person name="Ruiz-duenas F.J."/>
            <person name="Barrasa J.M."/>
            <person name="Sanchez-Garcia M."/>
            <person name="Camarero S."/>
            <person name="Miyauchi S."/>
            <person name="Serrano A."/>
            <person name="Linde D."/>
            <person name="Babiker R."/>
            <person name="Drula E."/>
            <person name="Ayuso-Fernandez I."/>
            <person name="Pacheco R."/>
            <person name="Padilla G."/>
            <person name="Ferreira P."/>
            <person name="Barriuso J."/>
            <person name="Kellner H."/>
            <person name="Castanera R."/>
            <person name="Alfaro M."/>
            <person name="Ramirez L."/>
            <person name="Pisabarro A.G."/>
            <person name="Kuo A."/>
            <person name="Tritt A."/>
            <person name="Lipzen A."/>
            <person name="He G."/>
            <person name="Yan M."/>
            <person name="Ng V."/>
            <person name="Cullen D."/>
            <person name="Martin F."/>
            <person name="Rosso M.-N."/>
            <person name="Henrissat B."/>
            <person name="Hibbett D."/>
            <person name="Martinez A.T."/>
            <person name="Grigoriev I.V."/>
        </authorList>
    </citation>
    <scope>NUCLEOTIDE SEQUENCE</scope>
    <source>
        <strain evidence="3">AH 44721</strain>
    </source>
</reference>
<dbReference type="EMBL" id="JADNYJ010000092">
    <property type="protein sequence ID" value="KAF8887009.1"/>
    <property type="molecule type" value="Genomic_DNA"/>
</dbReference>
<protein>
    <recommendedName>
        <fullName evidence="2">Nephrocystin 3-like N-terminal domain-containing protein</fullName>
    </recommendedName>
</protein>
<keyword evidence="4" id="KW-1185">Reference proteome</keyword>
<gene>
    <name evidence="3" type="ORF">CPB84DRAFT_1628266</name>
</gene>
<name>A0A9P5TK18_GYMJU</name>
<feature type="domain" description="Nephrocystin 3-like N-terminal" evidence="2">
    <location>
        <begin position="13"/>
        <end position="136"/>
    </location>
</feature>
<proteinExistence type="predicted"/>
<organism evidence="3 4">
    <name type="scientific">Gymnopilus junonius</name>
    <name type="common">Spectacular rustgill mushroom</name>
    <name type="synonym">Gymnopilus spectabilis subsp. junonius</name>
    <dbReference type="NCBI Taxonomy" id="109634"/>
    <lineage>
        <taxon>Eukaryota</taxon>
        <taxon>Fungi</taxon>
        <taxon>Dikarya</taxon>
        <taxon>Basidiomycota</taxon>
        <taxon>Agaricomycotina</taxon>
        <taxon>Agaricomycetes</taxon>
        <taxon>Agaricomycetidae</taxon>
        <taxon>Agaricales</taxon>
        <taxon>Agaricineae</taxon>
        <taxon>Hymenogastraceae</taxon>
        <taxon>Gymnopilus</taxon>
    </lineage>
</organism>
<comment type="caution">
    <text evidence="3">The sequence shown here is derived from an EMBL/GenBank/DDBJ whole genome shotgun (WGS) entry which is preliminary data.</text>
</comment>
<evidence type="ECO:0000313" key="3">
    <source>
        <dbReference type="EMBL" id="KAF8887009.1"/>
    </source>
</evidence>
<dbReference type="AlphaFoldDB" id="A0A9P5TK18"/>
<sequence length="139" mass="15935">RCLEGTRMEVLQTIKESIDESGSRSITWMYGLVGLGKYTINLTLADFYARQKRLAASFFIPRDYPELDRLDCFVPTITSHLMSTIPGFRGILRKTLQDDSTLLNQSFGFQFEKLILDPLSQVPPRKHSMVVILDLLHHC</sequence>
<feature type="non-terminal residue" evidence="3">
    <location>
        <position position="1"/>
    </location>
</feature>
<dbReference type="Proteomes" id="UP000724874">
    <property type="component" value="Unassembled WGS sequence"/>
</dbReference>
<evidence type="ECO:0000259" key="2">
    <source>
        <dbReference type="Pfam" id="PF24883"/>
    </source>
</evidence>
<accession>A0A9P5TK18</accession>
<feature type="non-terminal residue" evidence="3">
    <location>
        <position position="139"/>
    </location>
</feature>
<dbReference type="Pfam" id="PF24883">
    <property type="entry name" value="NPHP3_N"/>
    <property type="match status" value="1"/>
</dbReference>
<dbReference type="InterPro" id="IPR056884">
    <property type="entry name" value="NPHP3-like_N"/>
</dbReference>